<keyword evidence="3" id="KW-1185">Reference proteome</keyword>
<dbReference type="Gene3D" id="2.40.128.110">
    <property type="entry name" value="Lipid/polyisoprenoid-binding, YceI-like"/>
    <property type="match status" value="1"/>
</dbReference>
<dbReference type="SMART" id="SM00867">
    <property type="entry name" value="YceI"/>
    <property type="match status" value="1"/>
</dbReference>
<accession>A0ABW3JIX7</accession>
<sequence length="192" mass="20961">MNISIRRSILGLAAFFIVTLNVIQAQEFNLINGESKLTVLGTSSLHDWHVTAEKQSGKISFKNIETGQIEKCSIEIVAESLKSGKSAMDKNTYKALNTSSYKNISFQLAEIKSTTSKGNGVYAISSTGDLTISGTKKRVSLDFTITISDSKVKLVGEKKIKMTDFKIEPPKALLGTITTGDDITIKFSIIFK</sequence>
<organism evidence="2 3">
    <name type="scientific">Mariniflexile jejuense</name>
    <dbReference type="NCBI Taxonomy" id="1173582"/>
    <lineage>
        <taxon>Bacteria</taxon>
        <taxon>Pseudomonadati</taxon>
        <taxon>Bacteroidota</taxon>
        <taxon>Flavobacteriia</taxon>
        <taxon>Flavobacteriales</taxon>
        <taxon>Flavobacteriaceae</taxon>
        <taxon>Mariniflexile</taxon>
    </lineage>
</organism>
<evidence type="ECO:0000259" key="1">
    <source>
        <dbReference type="SMART" id="SM00867"/>
    </source>
</evidence>
<dbReference type="SUPFAM" id="SSF101874">
    <property type="entry name" value="YceI-like"/>
    <property type="match status" value="1"/>
</dbReference>
<proteinExistence type="predicted"/>
<dbReference type="EMBL" id="JBHTJI010000001">
    <property type="protein sequence ID" value="MFD0989780.1"/>
    <property type="molecule type" value="Genomic_DNA"/>
</dbReference>
<dbReference type="Pfam" id="PF04264">
    <property type="entry name" value="YceI"/>
    <property type="match status" value="1"/>
</dbReference>
<dbReference type="RefSeq" id="WP_379925366.1">
    <property type="nucleotide sequence ID" value="NZ_JBHTJI010000001.1"/>
</dbReference>
<dbReference type="PANTHER" id="PTHR34406">
    <property type="entry name" value="PROTEIN YCEI"/>
    <property type="match status" value="1"/>
</dbReference>
<reference evidence="3" key="1">
    <citation type="journal article" date="2019" name="Int. J. Syst. Evol. Microbiol.">
        <title>The Global Catalogue of Microorganisms (GCM) 10K type strain sequencing project: providing services to taxonomists for standard genome sequencing and annotation.</title>
        <authorList>
            <consortium name="The Broad Institute Genomics Platform"/>
            <consortium name="The Broad Institute Genome Sequencing Center for Infectious Disease"/>
            <person name="Wu L."/>
            <person name="Ma J."/>
        </authorList>
    </citation>
    <scope>NUCLEOTIDE SEQUENCE [LARGE SCALE GENOMIC DNA]</scope>
    <source>
        <strain evidence="3">CCUG 62414</strain>
    </source>
</reference>
<dbReference type="InterPro" id="IPR036761">
    <property type="entry name" value="TTHA0802/YceI-like_sf"/>
</dbReference>
<protein>
    <submittedName>
        <fullName evidence="2">YceI family protein</fullName>
    </submittedName>
</protein>
<comment type="caution">
    <text evidence="2">The sequence shown here is derived from an EMBL/GenBank/DDBJ whole genome shotgun (WGS) entry which is preliminary data.</text>
</comment>
<dbReference type="PANTHER" id="PTHR34406:SF1">
    <property type="entry name" value="PROTEIN YCEI"/>
    <property type="match status" value="1"/>
</dbReference>
<dbReference type="InterPro" id="IPR007372">
    <property type="entry name" value="Lipid/polyisoprenoid-bd_YceI"/>
</dbReference>
<evidence type="ECO:0000313" key="2">
    <source>
        <dbReference type="EMBL" id="MFD0989780.1"/>
    </source>
</evidence>
<name>A0ABW3JIX7_9FLAO</name>
<feature type="domain" description="Lipid/polyisoprenoid-binding YceI-like" evidence="1">
    <location>
        <begin position="27"/>
        <end position="192"/>
    </location>
</feature>
<evidence type="ECO:0000313" key="3">
    <source>
        <dbReference type="Proteomes" id="UP001597061"/>
    </source>
</evidence>
<dbReference type="Proteomes" id="UP001597061">
    <property type="component" value="Unassembled WGS sequence"/>
</dbReference>
<gene>
    <name evidence="2" type="ORF">ACFQ1R_06710</name>
</gene>